<feature type="domain" description="Rho-GAP" evidence="10">
    <location>
        <begin position="109"/>
        <end position="294"/>
    </location>
</feature>
<dbReference type="Gene3D" id="1.10.555.10">
    <property type="entry name" value="Rho GTPase activation protein"/>
    <property type="match status" value="1"/>
</dbReference>
<dbReference type="OMA" id="AQSDMGF"/>
<dbReference type="Gene3D" id="2.30.30.40">
    <property type="entry name" value="SH3 Domains"/>
    <property type="match status" value="1"/>
</dbReference>
<dbReference type="GO" id="GO:0001678">
    <property type="term" value="P:intracellular glucose homeostasis"/>
    <property type="evidence" value="ECO:0007669"/>
    <property type="project" value="Ensembl"/>
</dbReference>
<dbReference type="GO" id="GO:0019903">
    <property type="term" value="F:protein phosphatase binding"/>
    <property type="evidence" value="ECO:0007669"/>
    <property type="project" value="Ensembl"/>
</dbReference>
<dbReference type="InterPro" id="IPR035586">
    <property type="entry name" value="PI3K_p85beta_SH3"/>
</dbReference>
<feature type="domain" description="SH2" evidence="8">
    <location>
        <begin position="601"/>
        <end position="640"/>
    </location>
</feature>
<dbReference type="InterPro" id="IPR000198">
    <property type="entry name" value="RhoGAP_dom"/>
</dbReference>
<dbReference type="SMART" id="SM00324">
    <property type="entry name" value="RhoGAP"/>
    <property type="match status" value="1"/>
</dbReference>
<dbReference type="PROSITE" id="PS50238">
    <property type="entry name" value="RHOGAP"/>
    <property type="match status" value="1"/>
</dbReference>
<dbReference type="InterPro" id="IPR008936">
    <property type="entry name" value="Rho_GTPase_activation_prot"/>
</dbReference>
<sequence length="640" mass="71589">MAGPEGFQYRALYPFRRERPEDLELLPGDVLVVSRAALQALGVAEGGERCPQSVGWMPGLNERTRQRGDFPGTYVEFLGPVALARPGPRPRGPRPVPARPRDGASEPGLTLPDLPEQFSPPDAAPPLLVKLVEAIERTGLDSESYYRPELPALRTDWSLSDVDQWDAAALADGIKSFLLALPAPLVTPEASAEARRALWEAGGPVGPALEPPMLPLHRALTLRFLLQHLGRVARRAPVLGPAVRALGATFGPLLLRLPPPSSPPPGGAPDGSEPSPDFSALLVEKLLQEHLEEQEVAPPALPPKPPKAKPVPAGLANGGSPLSLQDAEWYWGDISREEVNEKLRDTPDGTFLVRDASSKIQGEYTLTLRKGGNNKLIKVFHRDGHYGFSEPLTFCSVVDLINHYRHESLAQYNAKLDTRLLYPVSKYQQDQIVKEDSVEAVGAQLKVYHQQYQDKSREYDQLYEEYTRTSQVLRASHMGETKPGMVPHTCKSQLLGRLRILLNSERLKSRIAEIHESRTKLEQQLRAQASDIREIDKRMNSLKPDLMQLRKIRDQYLVWLTQKGARQKKINEWLGIKNETEDQYALMEDEDDLPHHEERTWYVGKINRTQAEEMLSGKRDGTFLIRESSQRGCYACSVHN</sequence>
<dbReference type="GO" id="GO:0046935">
    <property type="term" value="F:1-phosphatidylinositol-3-kinase regulator activity"/>
    <property type="evidence" value="ECO:0007669"/>
    <property type="project" value="TreeGrafter"/>
</dbReference>
<dbReference type="GO" id="GO:0051492">
    <property type="term" value="P:regulation of stress fiber assembly"/>
    <property type="evidence" value="ECO:0007669"/>
    <property type="project" value="Ensembl"/>
</dbReference>
<dbReference type="PROSITE" id="PS50002">
    <property type="entry name" value="SH3"/>
    <property type="match status" value="1"/>
</dbReference>
<dbReference type="SUPFAM" id="SSF48350">
    <property type="entry name" value="GTPase activation domain, GAP"/>
    <property type="match status" value="1"/>
</dbReference>
<dbReference type="Pfam" id="PF00017">
    <property type="entry name" value="SH2"/>
    <property type="match status" value="2"/>
</dbReference>
<dbReference type="FunFam" id="3.30.505.10:FF:000014">
    <property type="entry name" value="Phosphatidylinositol 3-kinase regulatory subunit alpha"/>
    <property type="match status" value="1"/>
</dbReference>
<dbReference type="PANTHER" id="PTHR10155">
    <property type="entry name" value="PHOSPHATIDYLINOSITOL 3-KINASE REGULATORY SUBUNIT"/>
    <property type="match status" value="1"/>
</dbReference>
<keyword evidence="3" id="KW-0346">Stress response</keyword>
<protein>
    <submittedName>
        <fullName evidence="11">Phosphoinositide-3-kinase regulatory subunit 2</fullName>
    </submittedName>
</protein>
<dbReference type="GO" id="GO:0005925">
    <property type="term" value="C:focal adhesion"/>
    <property type="evidence" value="ECO:0007669"/>
    <property type="project" value="Ensembl"/>
</dbReference>
<evidence type="ECO:0000313" key="12">
    <source>
        <dbReference type="Proteomes" id="UP000233020"/>
    </source>
</evidence>
<proteinExistence type="predicted"/>
<dbReference type="PRINTS" id="PR00678">
    <property type="entry name" value="PI3KINASEP85"/>
</dbReference>
<dbReference type="SUPFAM" id="SSF50044">
    <property type="entry name" value="SH3-domain"/>
    <property type="match status" value="1"/>
</dbReference>
<dbReference type="GO" id="GO:0042307">
    <property type="term" value="P:positive regulation of protein import into nucleus"/>
    <property type="evidence" value="ECO:0007669"/>
    <property type="project" value="Ensembl"/>
</dbReference>
<dbReference type="GO" id="GO:0034976">
    <property type="term" value="P:response to endoplasmic reticulum stress"/>
    <property type="evidence" value="ECO:0007669"/>
    <property type="project" value="Ensembl"/>
</dbReference>
<dbReference type="Pfam" id="PF16454">
    <property type="entry name" value="PI3K_P85_iSH2"/>
    <property type="match status" value="2"/>
</dbReference>
<dbReference type="GO" id="GO:0005634">
    <property type="term" value="C:nucleus"/>
    <property type="evidence" value="ECO:0007669"/>
    <property type="project" value="Ensembl"/>
</dbReference>
<name>A0A2K5BUQ2_AOTNA</name>
<dbReference type="GO" id="GO:0045944">
    <property type="term" value="P:positive regulation of transcription by RNA polymerase II"/>
    <property type="evidence" value="ECO:0007669"/>
    <property type="project" value="Ensembl"/>
</dbReference>
<reference evidence="11" key="1">
    <citation type="submission" date="2025-08" db="UniProtKB">
        <authorList>
            <consortium name="Ensembl"/>
        </authorList>
    </citation>
    <scope>IDENTIFICATION</scope>
</reference>
<feature type="compositionally biased region" description="Pro residues" evidence="7">
    <location>
        <begin position="257"/>
        <end position="267"/>
    </location>
</feature>
<dbReference type="GO" id="GO:0043491">
    <property type="term" value="P:phosphatidylinositol 3-kinase/protein kinase B signal transduction"/>
    <property type="evidence" value="ECO:0007669"/>
    <property type="project" value="Ensembl"/>
</dbReference>
<dbReference type="GeneTree" id="ENSGT00940000157050"/>
<reference evidence="11" key="2">
    <citation type="submission" date="2025-09" db="UniProtKB">
        <authorList>
            <consortium name="Ensembl"/>
        </authorList>
    </citation>
    <scope>IDENTIFICATION</scope>
</reference>
<dbReference type="GO" id="GO:0030833">
    <property type="term" value="P:regulation of actin filament polymerization"/>
    <property type="evidence" value="ECO:0007669"/>
    <property type="project" value="Ensembl"/>
</dbReference>
<dbReference type="SMART" id="SM00326">
    <property type="entry name" value="SH3"/>
    <property type="match status" value="1"/>
</dbReference>
<dbReference type="Pfam" id="PF00620">
    <property type="entry name" value="RhoGAP"/>
    <property type="match status" value="1"/>
</dbReference>
<evidence type="ECO:0000256" key="6">
    <source>
        <dbReference type="SAM" id="Coils"/>
    </source>
</evidence>
<dbReference type="FunFam" id="2.30.30.40:FF:000075">
    <property type="entry name" value="phosphatidylinositol 3-kinase regulatory subunit alpha"/>
    <property type="match status" value="1"/>
</dbReference>
<dbReference type="PANTHER" id="PTHR10155:SF1">
    <property type="entry name" value="PHOSPHATIDYLINOSITOL 3-KINASE REGULATORY SUBUNIT BETA"/>
    <property type="match status" value="1"/>
</dbReference>
<evidence type="ECO:0000256" key="4">
    <source>
        <dbReference type="PROSITE-ProRule" id="PRU00191"/>
    </source>
</evidence>
<evidence type="ECO:0000256" key="5">
    <source>
        <dbReference type="PROSITE-ProRule" id="PRU00192"/>
    </source>
</evidence>
<dbReference type="InterPro" id="IPR001452">
    <property type="entry name" value="SH3_domain"/>
</dbReference>
<dbReference type="CDD" id="cd11909">
    <property type="entry name" value="SH3_PI3K_p85beta"/>
    <property type="match status" value="1"/>
</dbReference>
<dbReference type="GO" id="GO:0046982">
    <property type="term" value="F:protein heterodimerization activity"/>
    <property type="evidence" value="ECO:0007669"/>
    <property type="project" value="Ensembl"/>
</dbReference>
<dbReference type="SUPFAM" id="SSF55550">
    <property type="entry name" value="SH2 domain"/>
    <property type="match status" value="2"/>
</dbReference>
<dbReference type="Proteomes" id="UP000233020">
    <property type="component" value="Unplaced"/>
</dbReference>
<feature type="compositionally biased region" description="Pro residues" evidence="7">
    <location>
        <begin position="87"/>
        <end position="98"/>
    </location>
</feature>
<dbReference type="GO" id="GO:0010506">
    <property type="term" value="P:regulation of autophagy"/>
    <property type="evidence" value="ECO:0007669"/>
    <property type="project" value="Ensembl"/>
</dbReference>
<feature type="coiled-coil region" evidence="6">
    <location>
        <begin position="504"/>
        <end position="538"/>
    </location>
</feature>
<feature type="region of interest" description="Disordered" evidence="7">
    <location>
        <begin position="81"/>
        <end position="118"/>
    </location>
</feature>
<evidence type="ECO:0000313" key="11">
    <source>
        <dbReference type="Ensembl" id="ENSANAP00000000177.1"/>
    </source>
</evidence>
<dbReference type="GO" id="GO:0005829">
    <property type="term" value="C:cytosol"/>
    <property type="evidence" value="ECO:0007669"/>
    <property type="project" value="UniProtKB-ARBA"/>
</dbReference>
<evidence type="ECO:0000259" key="10">
    <source>
        <dbReference type="PROSITE" id="PS50238"/>
    </source>
</evidence>
<dbReference type="STRING" id="37293.ENSANAP00000000177"/>
<evidence type="ECO:0000259" key="9">
    <source>
        <dbReference type="PROSITE" id="PS50002"/>
    </source>
</evidence>
<dbReference type="PROSITE" id="PS50001">
    <property type="entry name" value="SH2"/>
    <property type="match status" value="2"/>
</dbReference>
<evidence type="ECO:0000256" key="2">
    <source>
        <dbReference type="ARBA" id="ARBA00022999"/>
    </source>
</evidence>
<dbReference type="GO" id="GO:0043409">
    <property type="term" value="P:negative regulation of MAPK cascade"/>
    <property type="evidence" value="ECO:0007669"/>
    <property type="project" value="Ensembl"/>
</dbReference>
<dbReference type="GO" id="GO:1903076">
    <property type="term" value="P:regulation of protein localization to plasma membrane"/>
    <property type="evidence" value="ECO:0007669"/>
    <property type="project" value="Ensembl"/>
</dbReference>
<evidence type="ECO:0000256" key="7">
    <source>
        <dbReference type="SAM" id="MobiDB-lite"/>
    </source>
</evidence>
<dbReference type="Ensembl" id="ENSANAT00000001524.1">
    <property type="protein sequence ID" value="ENSANAP00000000177.1"/>
    <property type="gene ID" value="ENSANAG00000001008.1"/>
</dbReference>
<dbReference type="InterPro" id="IPR036860">
    <property type="entry name" value="SH2_dom_sf"/>
</dbReference>
<dbReference type="GO" id="GO:0036312">
    <property type="term" value="F:phosphatidylinositol 3-kinase regulatory subunit binding"/>
    <property type="evidence" value="ECO:0007669"/>
    <property type="project" value="Ensembl"/>
</dbReference>
<dbReference type="FunFam" id="1.10.555.10:FF:000037">
    <property type="entry name" value="Phosphatidylinositol 3-kinase regulatory subunit beta"/>
    <property type="match status" value="1"/>
</dbReference>
<dbReference type="InterPro" id="IPR036028">
    <property type="entry name" value="SH3-like_dom_sf"/>
</dbReference>
<dbReference type="GO" id="GO:0005943">
    <property type="term" value="C:phosphatidylinositol 3-kinase complex, class IA"/>
    <property type="evidence" value="ECO:0007669"/>
    <property type="project" value="Ensembl"/>
</dbReference>
<keyword evidence="1 5" id="KW-0728">SH3 domain</keyword>
<feature type="domain" description="SH2" evidence="8">
    <location>
        <begin position="329"/>
        <end position="424"/>
    </location>
</feature>
<dbReference type="GO" id="GO:0045785">
    <property type="term" value="P:positive regulation of cell adhesion"/>
    <property type="evidence" value="ECO:0007669"/>
    <property type="project" value="Ensembl"/>
</dbReference>
<feature type="region of interest" description="Disordered" evidence="7">
    <location>
        <begin position="256"/>
        <end position="277"/>
    </location>
</feature>
<gene>
    <name evidence="11" type="primary">PIK3R2</name>
</gene>
<keyword evidence="6" id="KW-0175">Coiled coil</keyword>
<dbReference type="Gene3D" id="1.10.287.1490">
    <property type="match status" value="2"/>
</dbReference>
<dbReference type="SMART" id="SM00252">
    <property type="entry name" value="SH2"/>
    <property type="match status" value="1"/>
</dbReference>
<dbReference type="GO" id="GO:0030971">
    <property type="term" value="F:receptor tyrosine kinase binding"/>
    <property type="evidence" value="ECO:0007669"/>
    <property type="project" value="Ensembl"/>
</dbReference>
<dbReference type="InterPro" id="IPR035022">
    <property type="entry name" value="PI3kinase_P85_nSH2"/>
</dbReference>
<dbReference type="GO" id="GO:0008286">
    <property type="term" value="P:insulin receptor signaling pathway"/>
    <property type="evidence" value="ECO:0007669"/>
    <property type="project" value="Ensembl"/>
</dbReference>
<dbReference type="CDD" id="cd09942">
    <property type="entry name" value="SH2_nSH2_p85_like"/>
    <property type="match status" value="1"/>
</dbReference>
<evidence type="ECO:0000259" key="8">
    <source>
        <dbReference type="PROSITE" id="PS50001"/>
    </source>
</evidence>
<dbReference type="GO" id="GO:0001784">
    <property type="term" value="F:phosphotyrosine residue binding"/>
    <property type="evidence" value="ECO:0007669"/>
    <property type="project" value="Ensembl"/>
</dbReference>
<organism evidence="11 12">
    <name type="scientific">Aotus nancymaae</name>
    <name type="common">Ma's night monkey</name>
    <dbReference type="NCBI Taxonomy" id="37293"/>
    <lineage>
        <taxon>Eukaryota</taxon>
        <taxon>Metazoa</taxon>
        <taxon>Chordata</taxon>
        <taxon>Craniata</taxon>
        <taxon>Vertebrata</taxon>
        <taxon>Euteleostomi</taxon>
        <taxon>Mammalia</taxon>
        <taxon>Eutheria</taxon>
        <taxon>Euarchontoglires</taxon>
        <taxon>Primates</taxon>
        <taxon>Haplorrhini</taxon>
        <taxon>Platyrrhini</taxon>
        <taxon>Aotidae</taxon>
        <taxon>Aotus</taxon>
    </lineage>
</organism>
<dbReference type="InterPro" id="IPR000980">
    <property type="entry name" value="SH2"/>
</dbReference>
<evidence type="ECO:0000256" key="3">
    <source>
        <dbReference type="ARBA" id="ARBA00023016"/>
    </source>
</evidence>
<keyword evidence="2 4" id="KW-0727">SH2 domain</keyword>
<dbReference type="Gene3D" id="3.30.505.10">
    <property type="entry name" value="SH2 domain"/>
    <property type="match status" value="2"/>
</dbReference>
<dbReference type="PRINTS" id="PR00401">
    <property type="entry name" value="SH2DOMAIN"/>
</dbReference>
<dbReference type="AlphaFoldDB" id="A0A2K5BUQ2"/>
<feature type="domain" description="SH3" evidence="9">
    <location>
        <begin position="4"/>
        <end position="80"/>
    </location>
</feature>
<accession>A0A2K5BUQ2</accession>
<dbReference type="InterPro" id="IPR032498">
    <property type="entry name" value="PI3K_P85_iSH2"/>
</dbReference>
<dbReference type="GO" id="GO:0046854">
    <property type="term" value="P:phosphatidylinositol phosphate biosynthetic process"/>
    <property type="evidence" value="ECO:0007669"/>
    <property type="project" value="TreeGrafter"/>
</dbReference>
<keyword evidence="12" id="KW-1185">Reference proteome</keyword>
<evidence type="ECO:0000256" key="1">
    <source>
        <dbReference type="ARBA" id="ARBA00022443"/>
    </source>
</evidence>